<accession>A0A429ZK50</accession>
<feature type="transmembrane region" description="Helical" evidence="1">
    <location>
        <begin position="159"/>
        <end position="181"/>
    </location>
</feature>
<keyword evidence="1" id="KW-0472">Membrane</keyword>
<keyword evidence="4" id="KW-1185">Reference proteome</keyword>
<evidence type="ECO:0000313" key="3">
    <source>
        <dbReference type="EMBL" id="RST94062.1"/>
    </source>
</evidence>
<comment type="caution">
    <text evidence="3">The sequence shown here is derived from an EMBL/GenBank/DDBJ whole genome shotgun (WGS) entry which is preliminary data.</text>
</comment>
<reference evidence="3 4" key="1">
    <citation type="submission" date="2017-05" db="EMBL/GenBank/DDBJ databases">
        <title>Vagococcus spp. assemblies.</title>
        <authorList>
            <person name="Gulvik C.A."/>
        </authorList>
    </citation>
    <scope>NUCLEOTIDE SEQUENCE [LARGE SCALE GENOMIC DNA]</scope>
    <source>
        <strain evidence="3 4">SS1994</strain>
    </source>
</reference>
<dbReference type="AlphaFoldDB" id="A0A429ZK50"/>
<dbReference type="OrthoDB" id="2192851at2"/>
<gene>
    <name evidence="3" type="ORF">CBF36_06695</name>
</gene>
<dbReference type="Proteomes" id="UP000288490">
    <property type="component" value="Unassembled WGS sequence"/>
</dbReference>
<feature type="chain" id="PRO_5019541415" description="Gram-positive cocci surface proteins LPxTG domain-containing protein" evidence="2">
    <location>
        <begin position="23"/>
        <end position="189"/>
    </location>
</feature>
<evidence type="ECO:0000256" key="1">
    <source>
        <dbReference type="SAM" id="Phobius"/>
    </source>
</evidence>
<keyword evidence="2" id="KW-0732">Signal</keyword>
<dbReference type="RefSeq" id="WP_125957682.1">
    <property type="nucleotide sequence ID" value="NZ_JAQEJV010000005.1"/>
</dbReference>
<sequence>MKKIVSIVFALLVVFLPITANAAGAISADEQRILDSLNSGITTKEGQRFFFSATDIQQAENDLKANEYSAATVNTVVGHIEAAKQLAVDNSAGIQATSLENFLKQLPKNVQTQIRNHVLEASRALGLSVSSNGNITNSAGKKAFVPTTSSNPVIKTTGISLTSAVMTIASLVTLTVATGFMSKRKGASC</sequence>
<dbReference type="EMBL" id="NGJT01000010">
    <property type="protein sequence ID" value="RST94062.1"/>
    <property type="molecule type" value="Genomic_DNA"/>
</dbReference>
<feature type="signal peptide" evidence="2">
    <location>
        <begin position="1"/>
        <end position="22"/>
    </location>
</feature>
<protein>
    <recommendedName>
        <fullName evidence="5">Gram-positive cocci surface proteins LPxTG domain-containing protein</fullName>
    </recommendedName>
</protein>
<keyword evidence="1" id="KW-0812">Transmembrane</keyword>
<proteinExistence type="predicted"/>
<keyword evidence="1" id="KW-1133">Transmembrane helix</keyword>
<evidence type="ECO:0008006" key="5">
    <source>
        <dbReference type="Google" id="ProtNLM"/>
    </source>
</evidence>
<evidence type="ECO:0000256" key="2">
    <source>
        <dbReference type="SAM" id="SignalP"/>
    </source>
</evidence>
<name>A0A429ZK50_9ENTE</name>
<evidence type="ECO:0000313" key="4">
    <source>
        <dbReference type="Proteomes" id="UP000288490"/>
    </source>
</evidence>
<organism evidence="3 4">
    <name type="scientific">Vagococcus bubulae</name>
    <dbReference type="NCBI Taxonomy" id="1977868"/>
    <lineage>
        <taxon>Bacteria</taxon>
        <taxon>Bacillati</taxon>
        <taxon>Bacillota</taxon>
        <taxon>Bacilli</taxon>
        <taxon>Lactobacillales</taxon>
        <taxon>Enterococcaceae</taxon>
        <taxon>Vagococcus</taxon>
    </lineage>
</organism>